<dbReference type="EMBL" id="CAACYJ010000040">
    <property type="protein sequence ID" value="VFB22062.1"/>
    <property type="molecule type" value="Genomic_DNA"/>
</dbReference>
<dbReference type="RefSeq" id="WP_133145022.1">
    <property type="nucleotide sequence ID" value="NZ_CAACYJ010000040.1"/>
</dbReference>
<keyword evidence="1" id="KW-1133">Transmembrane helix</keyword>
<dbReference type="InterPro" id="IPR021329">
    <property type="entry name" value="DUF2938"/>
</dbReference>
<dbReference type="AlphaFoldDB" id="A0A449IRK6"/>
<evidence type="ECO:0000313" key="3">
    <source>
        <dbReference type="Proteomes" id="UP000330809"/>
    </source>
</evidence>
<gene>
    <name evidence="2" type="ORF">NCTC10754_04747</name>
</gene>
<feature type="transmembrane region" description="Helical" evidence="1">
    <location>
        <begin position="142"/>
        <end position="164"/>
    </location>
</feature>
<protein>
    <submittedName>
        <fullName evidence="2">Protein of uncharacterized function (DUF2938)</fullName>
    </submittedName>
</protein>
<keyword evidence="1" id="KW-0472">Membrane</keyword>
<reference evidence="2 3" key="1">
    <citation type="submission" date="2019-02" db="EMBL/GenBank/DDBJ databases">
        <authorList>
            <consortium name="Pathogen Informatics"/>
        </authorList>
    </citation>
    <scope>NUCLEOTIDE SEQUENCE [LARGE SCALE GENOMIC DNA]</scope>
    <source>
        <strain evidence="2 3">3012STDY7103891</strain>
    </source>
</reference>
<accession>A0A449IRK6</accession>
<evidence type="ECO:0000313" key="2">
    <source>
        <dbReference type="EMBL" id="VFB22062.1"/>
    </source>
</evidence>
<dbReference type="Proteomes" id="UP000330809">
    <property type="component" value="Unassembled WGS sequence"/>
</dbReference>
<organism evidence="2 3">
    <name type="scientific">Pseudomonas fragi</name>
    <dbReference type="NCBI Taxonomy" id="296"/>
    <lineage>
        <taxon>Bacteria</taxon>
        <taxon>Pseudomonadati</taxon>
        <taxon>Pseudomonadota</taxon>
        <taxon>Gammaproteobacteria</taxon>
        <taxon>Pseudomonadales</taxon>
        <taxon>Pseudomonadaceae</taxon>
        <taxon>Pseudomonas</taxon>
    </lineage>
</organism>
<evidence type="ECO:0000256" key="1">
    <source>
        <dbReference type="SAM" id="Phobius"/>
    </source>
</evidence>
<feature type="transmembrane region" description="Helical" evidence="1">
    <location>
        <begin position="105"/>
        <end position="130"/>
    </location>
</feature>
<feature type="transmembrane region" description="Helical" evidence="1">
    <location>
        <begin position="6"/>
        <end position="27"/>
    </location>
</feature>
<dbReference type="Pfam" id="PF11158">
    <property type="entry name" value="DUF2938"/>
    <property type="match status" value="1"/>
</dbReference>
<keyword evidence="1" id="KW-0812">Transmembrane</keyword>
<proteinExistence type="predicted"/>
<sequence>MQTSEMVLRILLVGVGATLIMDAGALIRARVFGIPSLDYGLVGRWLGLMRQGQFQHASIVSAPRVRHERLIGWVFHYLTGIVFALLLVVLTGVEWLFHPTLMPALAAGLISMAAPFFILQPAFGFGIAASKTAAPYVARRRTLITHLTFGLGLYVAGWLVLLLYPTPHA</sequence>
<name>A0A449IRK6_PSEFR</name>
<feature type="transmembrane region" description="Helical" evidence="1">
    <location>
        <begin position="70"/>
        <end position="93"/>
    </location>
</feature>